<dbReference type="SUPFAM" id="SSF55469">
    <property type="entry name" value="FMN-dependent nitroreductase-like"/>
    <property type="match status" value="1"/>
</dbReference>
<gene>
    <name evidence="4" type="ORF">SYNTR_0114</name>
</gene>
<protein>
    <submittedName>
        <fullName evidence="4">Nitroreductase</fullName>
    </submittedName>
</protein>
<evidence type="ECO:0000256" key="1">
    <source>
        <dbReference type="ARBA" id="ARBA00007118"/>
    </source>
</evidence>
<dbReference type="GO" id="GO:0016491">
    <property type="term" value="F:oxidoreductase activity"/>
    <property type="evidence" value="ECO:0007669"/>
    <property type="project" value="UniProtKB-KW"/>
</dbReference>
<dbReference type="AlphaFoldDB" id="A0A6I6D7V9"/>
<dbReference type="InterPro" id="IPR000415">
    <property type="entry name" value="Nitroreductase-like"/>
</dbReference>
<dbReference type="Pfam" id="PF00881">
    <property type="entry name" value="Nitroreductase"/>
    <property type="match status" value="1"/>
</dbReference>
<dbReference type="KEGG" id="salq:SYNTR_0114"/>
<keyword evidence="5" id="KW-1185">Reference proteome</keyword>
<organism evidence="4 5">
    <name type="scientific">Candidatus Syntrophocurvum alkaliphilum</name>
    <dbReference type="NCBI Taxonomy" id="2293317"/>
    <lineage>
        <taxon>Bacteria</taxon>
        <taxon>Bacillati</taxon>
        <taxon>Bacillota</taxon>
        <taxon>Clostridia</taxon>
        <taxon>Eubacteriales</taxon>
        <taxon>Syntrophomonadaceae</taxon>
        <taxon>Candidatus Syntrophocurvum</taxon>
    </lineage>
</organism>
<keyword evidence="2" id="KW-0560">Oxidoreductase</keyword>
<evidence type="ECO:0000259" key="3">
    <source>
        <dbReference type="Pfam" id="PF00881"/>
    </source>
</evidence>
<dbReference type="InterPro" id="IPR029479">
    <property type="entry name" value="Nitroreductase"/>
</dbReference>
<feature type="domain" description="Nitroreductase" evidence="3">
    <location>
        <begin position="7"/>
        <end position="158"/>
    </location>
</feature>
<dbReference type="Gene3D" id="3.40.109.10">
    <property type="entry name" value="NADH Oxidase"/>
    <property type="match status" value="1"/>
</dbReference>
<dbReference type="PANTHER" id="PTHR43673:SF10">
    <property type="entry name" value="NADH DEHYDROGENASE_NAD(P)H NITROREDUCTASE XCC3605-RELATED"/>
    <property type="match status" value="1"/>
</dbReference>
<comment type="similarity">
    <text evidence="1">Belongs to the nitroreductase family.</text>
</comment>
<accession>A0A6I6D7V9</accession>
<name>A0A6I6D7V9_9FIRM</name>
<proteinExistence type="inferred from homology"/>
<dbReference type="Proteomes" id="UP000426444">
    <property type="component" value="Chromosome"/>
</dbReference>
<dbReference type="PANTHER" id="PTHR43673">
    <property type="entry name" value="NAD(P)H NITROREDUCTASE YDGI-RELATED"/>
    <property type="match status" value="1"/>
</dbReference>
<dbReference type="EMBL" id="CP046457">
    <property type="protein sequence ID" value="QGT98707.1"/>
    <property type="molecule type" value="Genomic_DNA"/>
</dbReference>
<dbReference type="RefSeq" id="WP_197079134.1">
    <property type="nucleotide sequence ID" value="NZ_CP046457.1"/>
</dbReference>
<evidence type="ECO:0000313" key="5">
    <source>
        <dbReference type="Proteomes" id="UP000426444"/>
    </source>
</evidence>
<evidence type="ECO:0000256" key="2">
    <source>
        <dbReference type="ARBA" id="ARBA00023002"/>
    </source>
</evidence>
<evidence type="ECO:0000313" key="4">
    <source>
        <dbReference type="EMBL" id="QGT98707.1"/>
    </source>
</evidence>
<sequence length="185" mass="20521">MNTLECIKTRRSIRRFTDQPIPDDVLTQLLEAIRWSPSWANTQCWEVVIVKEQASKEKLVELLTENNPATKGVLQAPLVVVVCGKKGISGFKRGEAQTVQGDNWYLFDAGIACQNLCLAAHSLGLGTVNIGSFDHKKTGEFLGLPEDIEPVEIIPVGYPAKEGKAPPRKELSEFVHVEKFGQTYK</sequence>
<reference evidence="5" key="1">
    <citation type="journal article" date="2019" name="Microbiology">
        <title>Complete Genome Sequence of an Uncultured Bacterium of the Candidate Phylum Bipolaricaulota.</title>
        <authorList>
            <person name="Kadnikov V.V."/>
            <person name="Mardanov A.V."/>
            <person name="Beletsky A.V."/>
            <person name="Frank Y.A."/>
            <person name="Karnachuk O.V."/>
            <person name="Ravin N.V."/>
        </authorList>
    </citation>
    <scope>NUCLEOTIDE SEQUENCE [LARGE SCALE GENOMIC DNA]</scope>
</reference>